<feature type="binding site" evidence="11">
    <location>
        <position position="201"/>
    </location>
    <ligand>
        <name>alpha-D-mannose 1-phosphate</name>
        <dbReference type="ChEBI" id="CHEBI:58409"/>
    </ligand>
</feature>
<dbReference type="EMBL" id="CAJOBC010008415">
    <property type="protein sequence ID" value="CAF3960986.1"/>
    <property type="molecule type" value="Genomic_DNA"/>
</dbReference>
<reference evidence="14" key="1">
    <citation type="submission" date="2021-02" db="EMBL/GenBank/DDBJ databases">
        <authorList>
            <person name="Nowell W R."/>
        </authorList>
    </citation>
    <scope>NUCLEOTIDE SEQUENCE</scope>
</reference>
<dbReference type="InterPro" id="IPR043169">
    <property type="entry name" value="PMM_cap"/>
</dbReference>
<feature type="binding site" evidence="12">
    <location>
        <position position="229"/>
    </location>
    <ligand>
        <name>Mg(2+)</name>
        <dbReference type="ChEBI" id="CHEBI:18420"/>
        <label>1</label>
    </ligand>
</feature>
<comment type="subunit">
    <text evidence="4 13">Homodimer.</text>
</comment>
<evidence type="ECO:0000256" key="6">
    <source>
        <dbReference type="ARBA" id="ARBA00022490"/>
    </source>
</evidence>
<dbReference type="OrthoDB" id="10264771at2759"/>
<feature type="binding site" evidence="12">
    <location>
        <position position="28"/>
    </location>
    <ligand>
        <name>Mg(2+)</name>
        <dbReference type="ChEBI" id="CHEBI:18420"/>
        <label>1</label>
    </ligand>
</feature>
<evidence type="ECO:0000256" key="7">
    <source>
        <dbReference type="ARBA" id="ARBA00022723"/>
    </source>
</evidence>
<comment type="similarity">
    <text evidence="3 13">Belongs to the eukaryotic PMM family.</text>
</comment>
<keyword evidence="8 12" id="KW-0460">Magnesium</keyword>
<evidence type="ECO:0000313" key="15">
    <source>
        <dbReference type="EMBL" id="CAF3960986.1"/>
    </source>
</evidence>
<dbReference type="AlphaFoldDB" id="A0A814WC32"/>
<dbReference type="InterPro" id="IPR005002">
    <property type="entry name" value="PMM"/>
</dbReference>
<evidence type="ECO:0000256" key="8">
    <source>
        <dbReference type="ARBA" id="ARBA00022842"/>
    </source>
</evidence>
<dbReference type="PANTHER" id="PTHR10466">
    <property type="entry name" value="PHOSPHOMANNOMUTASE"/>
    <property type="match status" value="1"/>
</dbReference>
<evidence type="ECO:0000256" key="12">
    <source>
        <dbReference type="PIRSR" id="PIRSR605002-3"/>
    </source>
</evidence>
<accession>A0A814WC32</accession>
<comment type="function">
    <text evidence="13">Involved in the synthesis of the GDP-mannose and dolichol-phosphate-mannose required for a number of critical mannosyl transfer reactions.</text>
</comment>
<feature type="binding site" evidence="11">
    <location>
        <position position="161"/>
    </location>
    <ligand>
        <name>alpha-D-mannose 1-phosphate</name>
        <dbReference type="ChEBI" id="CHEBI:58409"/>
    </ligand>
</feature>
<dbReference type="PANTHER" id="PTHR10466:SF0">
    <property type="entry name" value="PHOSPHOMANNOMUTASE"/>
    <property type="match status" value="1"/>
</dbReference>
<organism evidence="14 16">
    <name type="scientific">Didymodactylos carnosus</name>
    <dbReference type="NCBI Taxonomy" id="1234261"/>
    <lineage>
        <taxon>Eukaryota</taxon>
        <taxon>Metazoa</taxon>
        <taxon>Spiralia</taxon>
        <taxon>Gnathifera</taxon>
        <taxon>Rotifera</taxon>
        <taxon>Eurotatoria</taxon>
        <taxon>Bdelloidea</taxon>
        <taxon>Philodinida</taxon>
        <taxon>Philodinidae</taxon>
        <taxon>Didymodactylos</taxon>
    </lineage>
</organism>
<feature type="active site" description="Nucleophile" evidence="10">
    <location>
        <position position="28"/>
    </location>
</feature>
<dbReference type="Pfam" id="PF03332">
    <property type="entry name" value="PMM"/>
    <property type="match status" value="1"/>
</dbReference>
<evidence type="ECO:0000313" key="16">
    <source>
        <dbReference type="Proteomes" id="UP000663829"/>
    </source>
</evidence>
<dbReference type="Proteomes" id="UP000663829">
    <property type="component" value="Unassembled WGS sequence"/>
</dbReference>
<comment type="pathway">
    <text evidence="2 13">Nucleotide-sugar biosynthesis; GDP-alpha-D-mannose biosynthesis; alpha-D-mannose 1-phosphate from D-fructose 6-phosphate: step 2/2.</text>
</comment>
<feature type="binding site" evidence="12">
    <location>
        <position position="30"/>
    </location>
    <ligand>
        <name>Mg(2+)</name>
        <dbReference type="ChEBI" id="CHEBI:18420"/>
        <label>1</label>
    </ligand>
</feature>
<dbReference type="Proteomes" id="UP000681722">
    <property type="component" value="Unassembled WGS sequence"/>
</dbReference>
<dbReference type="GO" id="GO:0006487">
    <property type="term" value="P:protein N-linked glycosylation"/>
    <property type="evidence" value="ECO:0007669"/>
    <property type="project" value="TreeGrafter"/>
</dbReference>
<dbReference type="Gene3D" id="3.30.1240.20">
    <property type="match status" value="1"/>
</dbReference>
<evidence type="ECO:0000256" key="2">
    <source>
        <dbReference type="ARBA" id="ARBA00004699"/>
    </source>
</evidence>
<dbReference type="GO" id="GO:0004615">
    <property type="term" value="F:phosphomannomutase activity"/>
    <property type="evidence" value="ECO:0007669"/>
    <property type="project" value="UniProtKB-EC"/>
</dbReference>
<feature type="active site" description="Proton donor/acceptor" evidence="10">
    <location>
        <position position="30"/>
    </location>
</feature>
<comment type="subcellular location">
    <subcellularLocation>
        <location evidence="1 13">Cytoplasm</location>
    </subcellularLocation>
</comment>
<feature type="binding site" evidence="11">
    <location>
        <position position="37"/>
    </location>
    <ligand>
        <name>alpha-D-mannose 1-phosphate</name>
        <dbReference type="ChEBI" id="CHEBI:58409"/>
    </ligand>
</feature>
<dbReference type="GO" id="GO:0009298">
    <property type="term" value="P:GDP-mannose biosynthetic process"/>
    <property type="evidence" value="ECO:0007669"/>
    <property type="project" value="UniProtKB-UniPathway"/>
</dbReference>
<keyword evidence="16" id="KW-1185">Reference proteome</keyword>
<dbReference type="EC" id="5.4.2.8" evidence="5 13"/>
<dbReference type="SFLD" id="SFLDG01143">
    <property type="entry name" value="C2.B.3:_Phosphomannomutase_Lik"/>
    <property type="match status" value="1"/>
</dbReference>
<feature type="binding site" evidence="12">
    <location>
        <position position="241"/>
    </location>
    <ligand>
        <name>Mg(2+)</name>
        <dbReference type="ChEBI" id="CHEBI:18420"/>
        <label>1</label>
    </ligand>
</feature>
<comment type="catalytic activity">
    <reaction evidence="13">
        <text>alpha-D-mannose 1-phosphate = D-mannose 6-phosphate</text>
        <dbReference type="Rhea" id="RHEA:11140"/>
        <dbReference type="ChEBI" id="CHEBI:58409"/>
        <dbReference type="ChEBI" id="CHEBI:58735"/>
        <dbReference type="EC" id="5.4.2.8"/>
    </reaction>
</comment>
<evidence type="ECO:0000256" key="4">
    <source>
        <dbReference type="ARBA" id="ARBA00011738"/>
    </source>
</evidence>
<feature type="binding site" evidence="11">
    <location>
        <position position="199"/>
    </location>
    <ligand>
        <name>alpha-D-mannose 1-phosphate</name>
        <dbReference type="ChEBI" id="CHEBI:58409"/>
    </ligand>
</feature>
<dbReference type="SFLD" id="SFLDS00003">
    <property type="entry name" value="Haloacid_Dehalogenase"/>
    <property type="match status" value="1"/>
</dbReference>
<dbReference type="NCBIfam" id="TIGR01484">
    <property type="entry name" value="HAD-SF-IIB"/>
    <property type="match status" value="1"/>
</dbReference>
<feature type="binding site" evidence="12">
    <location>
        <position position="243"/>
    </location>
    <ligand>
        <name>Mg(2+)</name>
        <dbReference type="ChEBI" id="CHEBI:18420"/>
        <label>1</label>
    </ligand>
</feature>
<dbReference type="SFLD" id="SFLDG01140">
    <property type="entry name" value="C2.B:_Phosphomannomutase_and_P"/>
    <property type="match status" value="1"/>
</dbReference>
<evidence type="ECO:0000256" key="9">
    <source>
        <dbReference type="ARBA" id="ARBA00023235"/>
    </source>
</evidence>
<evidence type="ECO:0000256" key="3">
    <source>
        <dbReference type="ARBA" id="ARBA00009736"/>
    </source>
</evidence>
<evidence type="ECO:0000256" key="5">
    <source>
        <dbReference type="ARBA" id="ARBA00012730"/>
    </source>
</evidence>
<comment type="caution">
    <text evidence="14">The sequence shown here is derived from an EMBL/GenBank/DDBJ whole genome shotgun (WGS) entry which is preliminary data.</text>
</comment>
<dbReference type="InterPro" id="IPR023214">
    <property type="entry name" value="HAD_sf"/>
</dbReference>
<feature type="binding site" evidence="12">
    <location>
        <position position="246"/>
    </location>
    <ligand>
        <name>Mg(2+)</name>
        <dbReference type="ChEBI" id="CHEBI:18420"/>
        <label>1</label>
    </ligand>
</feature>
<evidence type="ECO:0000256" key="11">
    <source>
        <dbReference type="PIRSR" id="PIRSR605002-2"/>
    </source>
</evidence>
<dbReference type="GO" id="GO:0005829">
    <property type="term" value="C:cytosol"/>
    <property type="evidence" value="ECO:0007669"/>
    <property type="project" value="TreeGrafter"/>
</dbReference>
<dbReference type="EMBL" id="CAJNOQ010008414">
    <property type="protein sequence ID" value="CAF1196600.1"/>
    <property type="molecule type" value="Genomic_DNA"/>
</dbReference>
<keyword evidence="9 13" id="KW-0413">Isomerase</keyword>
<sequence length="271" mass="30777">LFIKLAMDSPTVDVQFPDRKLDTICLFDVDGTITMPRQLITQEMDDCLQAIRKKCLVGLVGGSDIVKIAEQIGGISAISKYDYVFAENGLVAYKHGKLFYEGSIQAYVGEDNLQTFINYCLRYLSDITLPFKRFINGTFIEFRNGLINVSPVGRNCSAKERDAFTQYDLANNVRGDMVKHLKEKFSHMGLVFAIGGQISIDVFPDGWDKRFALKHLEKDNVKTIYFFGDKTFKGGNDYEIFHDERTQGYTVTSPVDTRAHLWELFGNEAKQ</sequence>
<gene>
    <name evidence="14" type="ORF">GPM918_LOCUS23494</name>
    <name evidence="15" type="ORF">SRO942_LOCUS23493</name>
</gene>
<dbReference type="FunFam" id="3.30.1240.20:FF:000001">
    <property type="entry name" value="Phosphomannomutase"/>
    <property type="match status" value="1"/>
</dbReference>
<feature type="non-terminal residue" evidence="14">
    <location>
        <position position="1"/>
    </location>
</feature>
<dbReference type="InterPro" id="IPR036412">
    <property type="entry name" value="HAD-like_sf"/>
</dbReference>
<dbReference type="UniPathway" id="UPA00126">
    <property type="reaction ID" value="UER00424"/>
</dbReference>
<evidence type="ECO:0000313" key="14">
    <source>
        <dbReference type="EMBL" id="CAF1196600.1"/>
    </source>
</evidence>
<dbReference type="InterPro" id="IPR006379">
    <property type="entry name" value="HAD-SF_hydro_IIB"/>
</dbReference>
<proteinExistence type="inferred from homology"/>
<dbReference type="SUPFAM" id="SSF56784">
    <property type="entry name" value="HAD-like"/>
    <property type="match status" value="1"/>
</dbReference>
<dbReference type="SFLD" id="SFLDF00445">
    <property type="entry name" value="alpha-phosphomannomutase"/>
    <property type="match status" value="1"/>
</dbReference>
<evidence type="ECO:0000256" key="13">
    <source>
        <dbReference type="RuleBase" id="RU361118"/>
    </source>
</evidence>
<protein>
    <recommendedName>
        <fullName evidence="5 13">Phosphomannomutase</fullName>
        <ecNumber evidence="5 13">5.4.2.8</ecNumber>
    </recommendedName>
</protein>
<evidence type="ECO:0000256" key="10">
    <source>
        <dbReference type="PIRSR" id="PIRSR605002-1"/>
    </source>
</evidence>
<comment type="cofactor">
    <cofactor evidence="12">
        <name>Mg(2+)</name>
        <dbReference type="ChEBI" id="CHEBI:18420"/>
    </cofactor>
</comment>
<evidence type="ECO:0000256" key="1">
    <source>
        <dbReference type="ARBA" id="ARBA00004496"/>
    </source>
</evidence>
<dbReference type="CDD" id="cd02585">
    <property type="entry name" value="HAD_PMM"/>
    <property type="match status" value="1"/>
</dbReference>
<dbReference type="GO" id="GO:0046872">
    <property type="term" value="F:metal ion binding"/>
    <property type="evidence" value="ECO:0007669"/>
    <property type="project" value="UniProtKB-KW"/>
</dbReference>
<feature type="binding site" evidence="11">
    <location>
        <position position="143"/>
    </location>
    <ligand>
        <name>alpha-D-mannose 1-phosphate</name>
        <dbReference type="ChEBI" id="CHEBI:58409"/>
    </ligand>
</feature>
<keyword evidence="7 12" id="KW-0479">Metal-binding</keyword>
<name>A0A814WC32_9BILA</name>
<dbReference type="Gene3D" id="3.40.50.1000">
    <property type="entry name" value="HAD superfamily/HAD-like"/>
    <property type="match status" value="1"/>
</dbReference>
<dbReference type="GO" id="GO:0006013">
    <property type="term" value="P:mannose metabolic process"/>
    <property type="evidence" value="ECO:0007669"/>
    <property type="project" value="TreeGrafter"/>
</dbReference>
<feature type="binding site" evidence="11">
    <location>
        <position position="154"/>
    </location>
    <ligand>
        <name>alpha-D-mannose 1-phosphate</name>
        <dbReference type="ChEBI" id="CHEBI:58409"/>
    </ligand>
</feature>
<keyword evidence="6 13" id="KW-0963">Cytoplasm</keyword>